<dbReference type="AlphaFoldDB" id="A0A1M6V353"/>
<protein>
    <submittedName>
        <fullName evidence="1">Uncharacterized protein</fullName>
    </submittedName>
</protein>
<feature type="non-terminal residue" evidence="1">
    <location>
        <position position="41"/>
    </location>
</feature>
<reference evidence="1 2" key="1">
    <citation type="submission" date="2016-11" db="EMBL/GenBank/DDBJ databases">
        <authorList>
            <person name="Jaros S."/>
            <person name="Januszkiewicz K."/>
            <person name="Wedrychowicz H."/>
        </authorList>
    </citation>
    <scope>NUCLEOTIDE SEQUENCE [LARGE SCALE GENOMIC DNA]</scope>
    <source>
        <strain evidence="1 2">DSM 14214</strain>
    </source>
</reference>
<evidence type="ECO:0000313" key="2">
    <source>
        <dbReference type="Proteomes" id="UP000183975"/>
    </source>
</evidence>
<name>A0A1M6V353_9FIRM</name>
<sequence length="41" mass="4829">MKSNYSMKLEWTIVNKVDTIYKEKCRVQLLSAVPSTILLFH</sequence>
<organism evidence="1 2">
    <name type="scientific">Anaerotignum lactatifermentans DSM 14214</name>
    <dbReference type="NCBI Taxonomy" id="1121323"/>
    <lineage>
        <taxon>Bacteria</taxon>
        <taxon>Bacillati</taxon>
        <taxon>Bacillota</taxon>
        <taxon>Clostridia</taxon>
        <taxon>Lachnospirales</taxon>
        <taxon>Anaerotignaceae</taxon>
        <taxon>Anaerotignum</taxon>
    </lineage>
</organism>
<accession>A0A1M6V353</accession>
<dbReference type="Proteomes" id="UP000183975">
    <property type="component" value="Unassembled WGS sequence"/>
</dbReference>
<keyword evidence="2" id="KW-1185">Reference proteome</keyword>
<gene>
    <name evidence="1" type="ORF">SAMN02745138_02302</name>
</gene>
<proteinExistence type="predicted"/>
<dbReference type="EMBL" id="FRAH01000043">
    <property type="protein sequence ID" value="SHK75811.1"/>
    <property type="molecule type" value="Genomic_DNA"/>
</dbReference>
<evidence type="ECO:0000313" key="1">
    <source>
        <dbReference type="EMBL" id="SHK75811.1"/>
    </source>
</evidence>